<dbReference type="Pfam" id="PF07690">
    <property type="entry name" value="MFS_1"/>
    <property type="match status" value="1"/>
</dbReference>
<feature type="compositionally biased region" description="Polar residues" evidence="5">
    <location>
        <begin position="1"/>
        <end position="17"/>
    </location>
</feature>
<name>A0A1G4BL94_9PEZI</name>
<dbReference type="GO" id="GO:0005886">
    <property type="term" value="C:plasma membrane"/>
    <property type="evidence" value="ECO:0007669"/>
    <property type="project" value="TreeGrafter"/>
</dbReference>
<dbReference type="InterPro" id="IPR020846">
    <property type="entry name" value="MFS_dom"/>
</dbReference>
<feature type="transmembrane region" description="Helical" evidence="6">
    <location>
        <begin position="298"/>
        <end position="318"/>
    </location>
</feature>
<dbReference type="SUPFAM" id="SSF103473">
    <property type="entry name" value="MFS general substrate transporter"/>
    <property type="match status" value="1"/>
</dbReference>
<sequence length="557" mass="59277">MLSPCSSGQESPATDSSRALPITPGPIVVTSTIAITDPEKMCQTEAAELVPATREAAGNRTYSVFSPTMRRYLTYLLGLIMTLSTLTATIYFPLIPMLSVELGVSIQAINLTVTIYVVVQAVSPAFFASLADTVGRRPVLLGLVTLYTAATLGLVLSFVFATGQAGYNALAVLRAMQSLGGSTMPPLAYGLTYDIVPVPERGGMLGPMLAFCNGISAVGPVIGGGIALGTGETARNVVGNGSLPATGVWRTWASLPKAFKYREDDGPTASQARTGNGYLRKSPELKWQPLQALDSFRIILYPEAAAVLWMIASSYSVYYTFQVAIPVIFSEIYGYNELQIGLVLLPGLAGMTLGGLVAGKLLDRNFAIVARKLNLDTSHKITQIIDDFPLEVARYRRCQWSLLFMTICAVGYGWAVNFHVHAAVPIVLQFFICATSTLLSHTASALLVDFFPDRPSTAYASAQIVRCGLSAVSSAVLQPLVDALHEDLLGSECGVTGTQTHWGWSPAVDAADTQHSLGFDPVTGYGGDGKRTGSDVPVIQRCAVDVPFANTNLTLPT</sequence>
<organism evidence="8 9">
    <name type="scientific">Colletotrichum orchidophilum</name>
    <dbReference type="NCBI Taxonomy" id="1209926"/>
    <lineage>
        <taxon>Eukaryota</taxon>
        <taxon>Fungi</taxon>
        <taxon>Dikarya</taxon>
        <taxon>Ascomycota</taxon>
        <taxon>Pezizomycotina</taxon>
        <taxon>Sordariomycetes</taxon>
        <taxon>Hypocreomycetidae</taxon>
        <taxon>Glomerellales</taxon>
        <taxon>Glomerellaceae</taxon>
        <taxon>Colletotrichum</taxon>
    </lineage>
</organism>
<dbReference type="InterPro" id="IPR036259">
    <property type="entry name" value="MFS_trans_sf"/>
</dbReference>
<dbReference type="EMBL" id="MJBS01000015">
    <property type="protein sequence ID" value="OHF02105.1"/>
    <property type="molecule type" value="Genomic_DNA"/>
</dbReference>
<dbReference type="Proteomes" id="UP000176998">
    <property type="component" value="Unassembled WGS sequence"/>
</dbReference>
<evidence type="ECO:0000256" key="4">
    <source>
        <dbReference type="ARBA" id="ARBA00023136"/>
    </source>
</evidence>
<dbReference type="PANTHER" id="PTHR23502">
    <property type="entry name" value="MAJOR FACILITATOR SUPERFAMILY"/>
    <property type="match status" value="1"/>
</dbReference>
<dbReference type="STRING" id="1209926.A0A1G4BL94"/>
<comment type="subcellular location">
    <subcellularLocation>
        <location evidence="1">Membrane</location>
        <topology evidence="1">Multi-pass membrane protein</topology>
    </subcellularLocation>
</comment>
<reference evidence="8 9" key="1">
    <citation type="submission" date="2016-09" db="EMBL/GenBank/DDBJ databases">
        <authorList>
            <person name="Capua I."/>
            <person name="De Benedictis P."/>
            <person name="Joannis T."/>
            <person name="Lombin L.H."/>
            <person name="Cattoli G."/>
        </authorList>
    </citation>
    <scope>NUCLEOTIDE SEQUENCE [LARGE SCALE GENOMIC DNA]</scope>
    <source>
        <strain evidence="8 9">IMI 309357</strain>
    </source>
</reference>
<evidence type="ECO:0000313" key="9">
    <source>
        <dbReference type="Proteomes" id="UP000176998"/>
    </source>
</evidence>
<dbReference type="OrthoDB" id="440553at2759"/>
<dbReference type="PROSITE" id="PS50850">
    <property type="entry name" value="MFS"/>
    <property type="match status" value="1"/>
</dbReference>
<dbReference type="RefSeq" id="XP_022479247.1">
    <property type="nucleotide sequence ID" value="XM_022614334.1"/>
</dbReference>
<keyword evidence="4 6" id="KW-0472">Membrane</keyword>
<evidence type="ECO:0000256" key="5">
    <source>
        <dbReference type="SAM" id="MobiDB-lite"/>
    </source>
</evidence>
<keyword evidence="3 6" id="KW-1133">Transmembrane helix</keyword>
<dbReference type="Gene3D" id="1.20.1250.20">
    <property type="entry name" value="MFS general substrate transporter like domains"/>
    <property type="match status" value="1"/>
</dbReference>
<comment type="caution">
    <text evidence="8">The sequence shown here is derived from an EMBL/GenBank/DDBJ whole genome shotgun (WGS) entry which is preliminary data.</text>
</comment>
<evidence type="ECO:0000256" key="2">
    <source>
        <dbReference type="ARBA" id="ARBA00022692"/>
    </source>
</evidence>
<gene>
    <name evidence="8" type="ORF">CORC01_02684</name>
</gene>
<evidence type="ECO:0000256" key="3">
    <source>
        <dbReference type="ARBA" id="ARBA00022989"/>
    </source>
</evidence>
<dbReference type="InterPro" id="IPR011701">
    <property type="entry name" value="MFS"/>
</dbReference>
<feature type="transmembrane region" description="Helical" evidence="6">
    <location>
        <begin position="208"/>
        <end position="228"/>
    </location>
</feature>
<dbReference type="GO" id="GO:0022857">
    <property type="term" value="F:transmembrane transporter activity"/>
    <property type="evidence" value="ECO:0007669"/>
    <property type="project" value="InterPro"/>
</dbReference>
<feature type="transmembrane region" description="Helical" evidence="6">
    <location>
        <begin position="426"/>
        <end position="448"/>
    </location>
</feature>
<feature type="transmembrane region" description="Helical" evidence="6">
    <location>
        <begin position="139"/>
        <end position="161"/>
    </location>
</feature>
<evidence type="ECO:0000256" key="1">
    <source>
        <dbReference type="ARBA" id="ARBA00004141"/>
    </source>
</evidence>
<feature type="region of interest" description="Disordered" evidence="5">
    <location>
        <begin position="1"/>
        <end position="23"/>
    </location>
</feature>
<feature type="transmembrane region" description="Helical" evidence="6">
    <location>
        <begin position="72"/>
        <end position="94"/>
    </location>
</feature>
<dbReference type="GeneID" id="34555844"/>
<protein>
    <recommendedName>
        <fullName evidence="7">Major facilitator superfamily (MFS) profile domain-containing protein</fullName>
    </recommendedName>
</protein>
<accession>A0A1G4BL94</accession>
<keyword evidence="9" id="KW-1185">Reference proteome</keyword>
<evidence type="ECO:0000313" key="8">
    <source>
        <dbReference type="EMBL" id="OHF02105.1"/>
    </source>
</evidence>
<dbReference type="AlphaFoldDB" id="A0A1G4BL94"/>
<feature type="transmembrane region" description="Helical" evidence="6">
    <location>
        <begin position="106"/>
        <end position="127"/>
    </location>
</feature>
<proteinExistence type="predicted"/>
<keyword evidence="2 6" id="KW-0812">Transmembrane</keyword>
<feature type="domain" description="Major facilitator superfamily (MFS) profile" evidence="7">
    <location>
        <begin position="73"/>
        <end position="557"/>
    </location>
</feature>
<evidence type="ECO:0000259" key="7">
    <source>
        <dbReference type="PROSITE" id="PS50850"/>
    </source>
</evidence>
<feature type="transmembrane region" description="Helical" evidence="6">
    <location>
        <begin position="400"/>
        <end position="420"/>
    </location>
</feature>
<dbReference type="PANTHER" id="PTHR23502:SF151">
    <property type="entry name" value="MAJOR FACILITATOR SUPERFAMILY (MFS) PROFILE DOMAIN-CONTAINING PROTEIN"/>
    <property type="match status" value="1"/>
</dbReference>
<feature type="transmembrane region" description="Helical" evidence="6">
    <location>
        <begin position="338"/>
        <end position="362"/>
    </location>
</feature>
<evidence type="ECO:0000256" key="6">
    <source>
        <dbReference type="SAM" id="Phobius"/>
    </source>
</evidence>